<dbReference type="InterPro" id="IPR051051">
    <property type="entry name" value="E3_ubiq-ligase_TRIM/RNF"/>
</dbReference>
<feature type="compositionally biased region" description="Basic and acidic residues" evidence="5">
    <location>
        <begin position="28"/>
        <end position="44"/>
    </location>
</feature>
<accession>A0A8J4WX47</accession>
<dbReference type="AlphaFoldDB" id="A0A8J4WX47"/>
<evidence type="ECO:0000256" key="2">
    <source>
        <dbReference type="ARBA" id="ARBA00022771"/>
    </source>
</evidence>
<dbReference type="Pfam" id="PF00643">
    <property type="entry name" value="zf-B_box"/>
    <property type="match status" value="1"/>
</dbReference>
<keyword evidence="3" id="KW-0862">Zinc</keyword>
<keyword evidence="1" id="KW-0479">Metal-binding</keyword>
<sequence length="355" mass="40006">MEAEGNSPACSSCQNGIAGENPSPAMKQTEEKIQKSAQEEPGEKSGCREDEALCEDDVWCDSCIESPRKAKKSCLTCLVSYCEDHLRPHLEKEKFQSHRLVEPLKDVEIRMCEEHNCPLELYCCVETCCVCRECVSEQHQGHGTLSITEARRKIQNELQEKQAELVKTVTSAESSINKLQSCILSVEACVCEVRGVLQQQVNTLQAAVEEVRAELTKVLEAEQKQTLGQVGGARVSMEQRCEELKRAHTHLDKLSKNKNSIDFLQEYSEWKKSSLGVSLPDVCVIQTDRLQSFSRIITHTTQELCDTLLTTYRSSLKDFYTSCDEKLDRPKVLPLAPAPWNSTLSEPRSRDDFLT</sequence>
<dbReference type="OrthoDB" id="6270329at2759"/>
<protein>
    <submittedName>
        <fullName evidence="8">Tripartite motif-containing protein 16-like protein</fullName>
    </submittedName>
</protein>
<dbReference type="Gene3D" id="3.30.160.60">
    <property type="entry name" value="Classic Zinc Finger"/>
    <property type="match status" value="1"/>
</dbReference>
<dbReference type="EMBL" id="QNUK01000367">
    <property type="protein sequence ID" value="KAF5894587.1"/>
    <property type="molecule type" value="Genomic_DNA"/>
</dbReference>
<dbReference type="SUPFAM" id="SSF57845">
    <property type="entry name" value="B-box zinc-binding domain"/>
    <property type="match status" value="1"/>
</dbReference>
<organism evidence="8 9">
    <name type="scientific">Clarias magur</name>
    <name type="common">Asian catfish</name>
    <name type="synonym">Macropteronotus magur</name>
    <dbReference type="NCBI Taxonomy" id="1594786"/>
    <lineage>
        <taxon>Eukaryota</taxon>
        <taxon>Metazoa</taxon>
        <taxon>Chordata</taxon>
        <taxon>Craniata</taxon>
        <taxon>Vertebrata</taxon>
        <taxon>Euteleostomi</taxon>
        <taxon>Actinopterygii</taxon>
        <taxon>Neopterygii</taxon>
        <taxon>Teleostei</taxon>
        <taxon>Ostariophysi</taxon>
        <taxon>Siluriformes</taxon>
        <taxon>Clariidae</taxon>
        <taxon>Clarias</taxon>
    </lineage>
</organism>
<feature type="coiled-coil region" evidence="4">
    <location>
        <begin position="194"/>
        <end position="224"/>
    </location>
</feature>
<dbReference type="Gene3D" id="4.10.830.40">
    <property type="match status" value="1"/>
</dbReference>
<evidence type="ECO:0000256" key="1">
    <source>
        <dbReference type="ARBA" id="ARBA00022723"/>
    </source>
</evidence>
<dbReference type="GO" id="GO:0008270">
    <property type="term" value="F:zinc ion binding"/>
    <property type="evidence" value="ECO:0007669"/>
    <property type="project" value="UniProtKB-KW"/>
</dbReference>
<dbReference type="Proteomes" id="UP000727407">
    <property type="component" value="Unassembled WGS sequence"/>
</dbReference>
<keyword evidence="9" id="KW-1185">Reference proteome</keyword>
<evidence type="ECO:0000313" key="9">
    <source>
        <dbReference type="Proteomes" id="UP000727407"/>
    </source>
</evidence>
<evidence type="ECO:0000256" key="3">
    <source>
        <dbReference type="ARBA" id="ARBA00022833"/>
    </source>
</evidence>
<name>A0A8J4WX47_CLAMG</name>
<feature type="non-terminal residue" evidence="8">
    <location>
        <position position="1"/>
    </location>
</feature>
<feature type="domain" description="B box-type" evidence="6">
    <location>
        <begin position="110"/>
        <end position="147"/>
    </location>
</feature>
<comment type="caution">
    <text evidence="8">The sequence shown here is derived from an EMBL/GenBank/DDBJ whole genome shotgun (WGS) entry which is preliminary data.</text>
</comment>
<feature type="region of interest" description="Disordered" evidence="5">
    <location>
        <begin position="1"/>
        <end position="44"/>
    </location>
</feature>
<keyword evidence="2" id="KW-0863">Zinc-finger</keyword>
<dbReference type="PANTHER" id="PTHR25465">
    <property type="entry name" value="B-BOX DOMAIN CONTAINING"/>
    <property type="match status" value="1"/>
</dbReference>
<dbReference type="InterPro" id="IPR058030">
    <property type="entry name" value="TRIM8/14/16/25/29/45/65_CC"/>
</dbReference>
<dbReference type="CDD" id="cd19769">
    <property type="entry name" value="Bbox2_TRIM16-like"/>
    <property type="match status" value="1"/>
</dbReference>
<proteinExistence type="predicted"/>
<evidence type="ECO:0000259" key="7">
    <source>
        <dbReference type="Pfam" id="PF25600"/>
    </source>
</evidence>
<gene>
    <name evidence="8" type="primary">trim16</name>
    <name evidence="8" type="ORF">DAT39_015727</name>
</gene>
<evidence type="ECO:0000256" key="4">
    <source>
        <dbReference type="SAM" id="Coils"/>
    </source>
</evidence>
<reference evidence="8" key="1">
    <citation type="submission" date="2020-07" db="EMBL/GenBank/DDBJ databases">
        <title>Clarias magur genome sequencing, assembly and annotation.</title>
        <authorList>
            <person name="Kushwaha B."/>
            <person name="Kumar R."/>
            <person name="Das P."/>
            <person name="Joshi C.G."/>
            <person name="Kumar D."/>
            <person name="Nagpure N.S."/>
            <person name="Pandey M."/>
            <person name="Agarwal S."/>
            <person name="Srivastava S."/>
            <person name="Singh M."/>
            <person name="Sahoo L."/>
            <person name="Jayasankar P."/>
            <person name="Meher P.K."/>
            <person name="Koringa P.G."/>
            <person name="Iquebal M.A."/>
            <person name="Das S.P."/>
            <person name="Bit A."/>
            <person name="Patnaik S."/>
            <person name="Patel N."/>
            <person name="Shah T.M."/>
            <person name="Hinsu A."/>
            <person name="Jena J.K."/>
        </authorList>
    </citation>
    <scope>NUCLEOTIDE SEQUENCE</scope>
    <source>
        <strain evidence="8">CIFAMagur01</strain>
        <tissue evidence="8">Testis</tissue>
    </source>
</reference>
<evidence type="ECO:0000313" key="8">
    <source>
        <dbReference type="EMBL" id="KAF5894587.1"/>
    </source>
</evidence>
<dbReference type="PANTHER" id="PTHR25465:SF10">
    <property type="entry name" value="TRIPARTITE MOTIF-CONTAINING PROTEIN 16-RELATED"/>
    <property type="match status" value="1"/>
</dbReference>
<feature type="domain" description="TRIM8/14/16/25/29/45/65 coiled-coil region" evidence="7">
    <location>
        <begin position="171"/>
        <end position="308"/>
    </location>
</feature>
<dbReference type="InterPro" id="IPR000315">
    <property type="entry name" value="Znf_B-box"/>
</dbReference>
<dbReference type="Pfam" id="PF25600">
    <property type="entry name" value="TRIM_CC"/>
    <property type="match status" value="1"/>
</dbReference>
<evidence type="ECO:0000256" key="5">
    <source>
        <dbReference type="SAM" id="MobiDB-lite"/>
    </source>
</evidence>
<evidence type="ECO:0000259" key="6">
    <source>
        <dbReference type="Pfam" id="PF00643"/>
    </source>
</evidence>
<keyword evidence="4" id="KW-0175">Coiled coil</keyword>